<comment type="caution">
    <text evidence="2">The sequence shown here is derived from an EMBL/GenBank/DDBJ whole genome shotgun (WGS) entry which is preliminary data.</text>
</comment>
<feature type="compositionally biased region" description="Basic and acidic residues" evidence="1">
    <location>
        <begin position="37"/>
        <end position="51"/>
    </location>
</feature>
<name>A0AAD7CHR8_MYCRO</name>
<sequence>MDTLHDLLDALPSLDTRQEEWRSLDARLSELLEARLSLERESPTSESETERSSSPSSADAENADAWREDLPPDGTPSFNYLYKRLVAEQEPLVLLGESPSRALSIAFAVMRGSLKDIWATRLEAKGAFWDATNFAEHIENSKRRGKSNSACLTSYWNFDYNADPDHVNFIDRCQDAPDEMEFLPNFSLQADARYLPALFSNSGLRHLGHKNIFFQCPWSGWSSTGLLLQETMNSAAEIQGPGDLLLFGLIDTRLESYSDLDVYRSDIYTRYKKAYDVPALKSCAVRHGYEVLAEDKDLIKHCLRFGYRHHSDTPVYLHYYMLRRKQLVVHVFVKMQVTKQSFRDMRITT</sequence>
<evidence type="ECO:0000313" key="2">
    <source>
        <dbReference type="EMBL" id="KAJ7649233.1"/>
    </source>
</evidence>
<proteinExistence type="predicted"/>
<evidence type="ECO:0000256" key="1">
    <source>
        <dbReference type="SAM" id="MobiDB-lite"/>
    </source>
</evidence>
<gene>
    <name evidence="2" type="ORF">B0H17DRAFT_1186651</name>
</gene>
<dbReference type="EMBL" id="JARKIE010000367">
    <property type="protein sequence ID" value="KAJ7649233.1"/>
    <property type="molecule type" value="Genomic_DNA"/>
</dbReference>
<reference evidence="2" key="1">
    <citation type="submission" date="2023-03" db="EMBL/GenBank/DDBJ databases">
        <title>Massive genome expansion in bonnet fungi (Mycena s.s.) driven by repeated elements and novel gene families across ecological guilds.</title>
        <authorList>
            <consortium name="Lawrence Berkeley National Laboratory"/>
            <person name="Harder C.B."/>
            <person name="Miyauchi S."/>
            <person name="Viragh M."/>
            <person name="Kuo A."/>
            <person name="Thoen E."/>
            <person name="Andreopoulos B."/>
            <person name="Lu D."/>
            <person name="Skrede I."/>
            <person name="Drula E."/>
            <person name="Henrissat B."/>
            <person name="Morin E."/>
            <person name="Kohler A."/>
            <person name="Barry K."/>
            <person name="LaButti K."/>
            <person name="Morin E."/>
            <person name="Salamov A."/>
            <person name="Lipzen A."/>
            <person name="Mereny Z."/>
            <person name="Hegedus B."/>
            <person name="Baldrian P."/>
            <person name="Stursova M."/>
            <person name="Weitz H."/>
            <person name="Taylor A."/>
            <person name="Grigoriev I.V."/>
            <person name="Nagy L.G."/>
            <person name="Martin F."/>
            <person name="Kauserud H."/>
        </authorList>
    </citation>
    <scope>NUCLEOTIDE SEQUENCE</scope>
    <source>
        <strain evidence="2">CBHHK067</strain>
    </source>
</reference>
<organism evidence="2 3">
    <name type="scientific">Mycena rosella</name>
    <name type="common">Pink bonnet</name>
    <name type="synonym">Agaricus rosellus</name>
    <dbReference type="NCBI Taxonomy" id="1033263"/>
    <lineage>
        <taxon>Eukaryota</taxon>
        <taxon>Fungi</taxon>
        <taxon>Dikarya</taxon>
        <taxon>Basidiomycota</taxon>
        <taxon>Agaricomycotina</taxon>
        <taxon>Agaricomycetes</taxon>
        <taxon>Agaricomycetidae</taxon>
        <taxon>Agaricales</taxon>
        <taxon>Marasmiineae</taxon>
        <taxon>Mycenaceae</taxon>
        <taxon>Mycena</taxon>
    </lineage>
</organism>
<accession>A0AAD7CHR8</accession>
<protein>
    <submittedName>
        <fullName evidence="2">Uncharacterized protein</fullName>
    </submittedName>
</protein>
<dbReference type="AlphaFoldDB" id="A0AAD7CHR8"/>
<dbReference type="Proteomes" id="UP001221757">
    <property type="component" value="Unassembled WGS sequence"/>
</dbReference>
<keyword evidence="3" id="KW-1185">Reference proteome</keyword>
<evidence type="ECO:0000313" key="3">
    <source>
        <dbReference type="Proteomes" id="UP001221757"/>
    </source>
</evidence>
<feature type="region of interest" description="Disordered" evidence="1">
    <location>
        <begin position="37"/>
        <end position="72"/>
    </location>
</feature>